<dbReference type="CDD" id="cd00190">
    <property type="entry name" value="Tryp_SPc"/>
    <property type="match status" value="1"/>
</dbReference>
<dbReference type="Pfam" id="PF16030">
    <property type="entry name" value="GD_N"/>
    <property type="match status" value="1"/>
</dbReference>
<dbReference type="InterPro" id="IPR043504">
    <property type="entry name" value="Peptidase_S1_PA_chymotrypsin"/>
</dbReference>
<dbReference type="GO" id="GO:0006508">
    <property type="term" value="P:proteolysis"/>
    <property type="evidence" value="ECO:0007669"/>
    <property type="project" value="InterPro"/>
</dbReference>
<dbReference type="InterPro" id="IPR031986">
    <property type="entry name" value="GD_N"/>
</dbReference>
<dbReference type="SUPFAM" id="SSF50494">
    <property type="entry name" value="Trypsin-like serine proteases"/>
    <property type="match status" value="1"/>
</dbReference>
<evidence type="ECO:0000256" key="1">
    <source>
        <dbReference type="SAM" id="SignalP"/>
    </source>
</evidence>
<gene>
    <name evidence="3" type="ORF">ILUMI_21095</name>
</gene>
<dbReference type="SMART" id="SM00020">
    <property type="entry name" value="Tryp_SPc"/>
    <property type="match status" value="1"/>
</dbReference>
<feature type="signal peptide" evidence="1">
    <location>
        <begin position="1"/>
        <end position="19"/>
    </location>
</feature>
<evidence type="ECO:0000313" key="3">
    <source>
        <dbReference type="EMBL" id="KAF2885092.1"/>
    </source>
</evidence>
<dbReference type="GO" id="GO:0004252">
    <property type="term" value="F:serine-type endopeptidase activity"/>
    <property type="evidence" value="ECO:0007669"/>
    <property type="project" value="InterPro"/>
</dbReference>
<dbReference type="PANTHER" id="PTHR24260">
    <property type="match status" value="1"/>
</dbReference>
<dbReference type="InterPro" id="IPR051333">
    <property type="entry name" value="CLIP_Serine_Protease"/>
</dbReference>
<keyword evidence="4" id="KW-1185">Reference proteome</keyword>
<dbReference type="Pfam" id="PF00089">
    <property type="entry name" value="Trypsin"/>
    <property type="match status" value="1"/>
</dbReference>
<accession>A0A8K0CH15</accession>
<dbReference type="AlphaFoldDB" id="A0A8K0CH15"/>
<feature type="chain" id="PRO_5035442926" description="Peptidase S1 domain-containing protein" evidence="1">
    <location>
        <begin position="20"/>
        <end position="328"/>
    </location>
</feature>
<proteinExistence type="predicted"/>
<reference evidence="3" key="1">
    <citation type="submission" date="2019-08" db="EMBL/GenBank/DDBJ databases">
        <title>The genome of the North American firefly Photinus pyralis.</title>
        <authorList>
            <consortium name="Photinus pyralis genome working group"/>
            <person name="Fallon T.R."/>
            <person name="Sander Lower S.E."/>
            <person name="Weng J.-K."/>
        </authorList>
    </citation>
    <scope>NUCLEOTIDE SEQUENCE</scope>
    <source>
        <strain evidence="3">TRF0915ILg1</strain>
        <tissue evidence="3">Whole body</tissue>
    </source>
</reference>
<name>A0A8K0CH15_IGNLU</name>
<dbReference type="Gene3D" id="2.40.10.10">
    <property type="entry name" value="Trypsin-like serine proteases"/>
    <property type="match status" value="1"/>
</dbReference>
<evidence type="ECO:0000313" key="4">
    <source>
        <dbReference type="Proteomes" id="UP000801492"/>
    </source>
</evidence>
<comment type="caution">
    <text evidence="3">The sequence shown here is derived from an EMBL/GenBank/DDBJ whole genome shotgun (WGS) entry which is preliminary data.</text>
</comment>
<dbReference type="InterPro" id="IPR009003">
    <property type="entry name" value="Peptidase_S1_PA"/>
</dbReference>
<organism evidence="3 4">
    <name type="scientific">Ignelater luminosus</name>
    <name type="common">Cucubano</name>
    <name type="synonym">Pyrophorus luminosus</name>
    <dbReference type="NCBI Taxonomy" id="2038154"/>
    <lineage>
        <taxon>Eukaryota</taxon>
        <taxon>Metazoa</taxon>
        <taxon>Ecdysozoa</taxon>
        <taxon>Arthropoda</taxon>
        <taxon>Hexapoda</taxon>
        <taxon>Insecta</taxon>
        <taxon>Pterygota</taxon>
        <taxon>Neoptera</taxon>
        <taxon>Endopterygota</taxon>
        <taxon>Coleoptera</taxon>
        <taxon>Polyphaga</taxon>
        <taxon>Elateriformia</taxon>
        <taxon>Elateroidea</taxon>
        <taxon>Elateridae</taxon>
        <taxon>Agrypninae</taxon>
        <taxon>Pyrophorini</taxon>
        <taxon>Ignelater</taxon>
    </lineage>
</organism>
<dbReference type="OrthoDB" id="238681at2759"/>
<dbReference type="PANTHER" id="PTHR24260:SF143">
    <property type="entry name" value="SERINE PROTEASE GD-LIKE PROTEIN"/>
    <property type="match status" value="1"/>
</dbReference>
<dbReference type="PROSITE" id="PS50240">
    <property type="entry name" value="TRYPSIN_DOM"/>
    <property type="match status" value="1"/>
</dbReference>
<dbReference type="EMBL" id="VTPC01090039">
    <property type="protein sequence ID" value="KAF2885092.1"/>
    <property type="molecule type" value="Genomic_DNA"/>
</dbReference>
<sequence>MRTIYVIAIVIVSLKCANLQFPPANPCPNLFQYIRDSTSGIIYGRLEFPNDCSGYYVLTVNMSVATILANNQNIDLRLKTAIDELTEGRDVIYDIYFPVQSILPKPTRIEFNNRVYCIGPPEQAAHCVHYVNSLLVPIQNLLIVLGKINIRDWANNAVIRDVQSSTPHPDYREQKGDGDIAILKLNKTVVFETHIQPLCLWQQNDDLNAIVGDNGTVAGWGRDETGNNVVYEAKKIDLPIVDQVTCLRSDPGFRLLTSKRTFCAGNLDGSGPCSGDSGAGFVMKINGRWTLRGVVSTALRNTGTCDLTKYTVFADAAKFRDWIRNALT</sequence>
<feature type="domain" description="Peptidase S1" evidence="2">
    <location>
        <begin position="124"/>
        <end position="328"/>
    </location>
</feature>
<dbReference type="Proteomes" id="UP000801492">
    <property type="component" value="Unassembled WGS sequence"/>
</dbReference>
<evidence type="ECO:0000259" key="2">
    <source>
        <dbReference type="PROSITE" id="PS50240"/>
    </source>
</evidence>
<dbReference type="InterPro" id="IPR001254">
    <property type="entry name" value="Trypsin_dom"/>
</dbReference>
<protein>
    <recommendedName>
        <fullName evidence="2">Peptidase S1 domain-containing protein</fullName>
    </recommendedName>
</protein>
<keyword evidence="1" id="KW-0732">Signal</keyword>